<dbReference type="Proteomes" id="UP001597512">
    <property type="component" value="Unassembled WGS sequence"/>
</dbReference>
<sequence>MKKLAYVGYWMWNTAEVRNLIEWMKQYNTDKPTGEQLSFYDFDCKVIADNDIYTLVDEFMAKVDVDLSYTLPELTHNPERIEVDYSMTFFSPFLNVLREKSRQFS</sequence>
<accession>A0ABW6AK67</accession>
<evidence type="ECO:0000313" key="1">
    <source>
        <dbReference type="EMBL" id="MFD2934852.1"/>
    </source>
</evidence>
<dbReference type="Pfam" id="PF05139">
    <property type="entry name" value="Erythro_esteras"/>
    <property type="match status" value="1"/>
</dbReference>
<dbReference type="Gene3D" id="3.30.1870.10">
    <property type="entry name" value="EreA-like, domain 2"/>
    <property type="match status" value="1"/>
</dbReference>
<evidence type="ECO:0000313" key="2">
    <source>
        <dbReference type="Proteomes" id="UP001597512"/>
    </source>
</evidence>
<name>A0ABW6AK67_9BACT</name>
<comment type="caution">
    <text evidence="1">The sequence shown here is derived from an EMBL/GenBank/DDBJ whole genome shotgun (WGS) entry which is preliminary data.</text>
</comment>
<dbReference type="InterPro" id="IPR007815">
    <property type="entry name" value="Emycin_Estase"/>
</dbReference>
<protein>
    <submittedName>
        <fullName evidence="1">Erythromycin esterase family protein</fullName>
    </submittedName>
</protein>
<gene>
    <name evidence="1" type="ORF">ACFS25_13740</name>
</gene>
<keyword evidence="2" id="KW-1185">Reference proteome</keyword>
<dbReference type="RefSeq" id="WP_381501643.1">
    <property type="nucleotide sequence ID" value="NZ_JBHUOM010000007.1"/>
</dbReference>
<proteinExistence type="predicted"/>
<dbReference type="EMBL" id="JBHUOM010000007">
    <property type="protein sequence ID" value="MFD2934852.1"/>
    <property type="molecule type" value="Genomic_DNA"/>
</dbReference>
<dbReference type="SUPFAM" id="SSF159501">
    <property type="entry name" value="EreA/ChaN-like"/>
    <property type="match status" value="1"/>
</dbReference>
<organism evidence="1 2">
    <name type="scientific">Spirosoma flavum</name>
    <dbReference type="NCBI Taxonomy" id="2048557"/>
    <lineage>
        <taxon>Bacteria</taxon>
        <taxon>Pseudomonadati</taxon>
        <taxon>Bacteroidota</taxon>
        <taxon>Cytophagia</taxon>
        <taxon>Cytophagales</taxon>
        <taxon>Cytophagaceae</taxon>
        <taxon>Spirosoma</taxon>
    </lineage>
</organism>
<reference evidence="2" key="1">
    <citation type="journal article" date="2019" name="Int. J. Syst. Evol. Microbiol.">
        <title>The Global Catalogue of Microorganisms (GCM) 10K type strain sequencing project: providing services to taxonomists for standard genome sequencing and annotation.</title>
        <authorList>
            <consortium name="The Broad Institute Genomics Platform"/>
            <consortium name="The Broad Institute Genome Sequencing Center for Infectious Disease"/>
            <person name="Wu L."/>
            <person name="Ma J."/>
        </authorList>
    </citation>
    <scope>NUCLEOTIDE SEQUENCE [LARGE SCALE GENOMIC DNA]</scope>
    <source>
        <strain evidence="2">KCTC 52490</strain>
    </source>
</reference>